<keyword evidence="1" id="KW-0496">Mitochondrion</keyword>
<geneLocation type="mitochondrion" evidence="1"/>
<organism evidence="1">
    <name type="scientific">Picea glauca</name>
    <name type="common">White spruce</name>
    <name type="synonym">Pinus glauca</name>
    <dbReference type="NCBI Taxonomy" id="3330"/>
    <lineage>
        <taxon>Eukaryota</taxon>
        <taxon>Viridiplantae</taxon>
        <taxon>Streptophyta</taxon>
        <taxon>Embryophyta</taxon>
        <taxon>Tracheophyta</taxon>
        <taxon>Spermatophyta</taxon>
        <taxon>Pinopsida</taxon>
        <taxon>Pinidae</taxon>
        <taxon>Conifers I</taxon>
        <taxon>Pinales</taxon>
        <taxon>Pinaceae</taxon>
        <taxon>Picea</taxon>
    </lineage>
</organism>
<comment type="caution">
    <text evidence="1">The sequence shown here is derived from an EMBL/GenBank/DDBJ whole genome shotgun (WGS) entry which is preliminary data.</text>
</comment>
<sequence length="45" mass="4928">MMFLQRKNVKCGGARIRAAPPTTGRGRFWGNMSQQKREVGGMGGC</sequence>
<name>A0A101LUC2_PICGL</name>
<protein>
    <submittedName>
        <fullName evidence="1">Uncharacterized protein</fullName>
    </submittedName>
</protein>
<dbReference type="EMBL" id="LKAM01000018">
    <property type="protein sequence ID" value="KUM45507.1"/>
    <property type="molecule type" value="Genomic_DNA"/>
</dbReference>
<proteinExistence type="predicted"/>
<reference evidence="1" key="1">
    <citation type="journal article" date="2015" name="Genome Biol. Evol.">
        <title>Organellar Genomes of White Spruce (Picea glauca): Assembly and Annotation.</title>
        <authorList>
            <person name="Jackman S.D."/>
            <person name="Warren R.L."/>
            <person name="Gibb E.A."/>
            <person name="Vandervalk B.P."/>
            <person name="Mohamadi H."/>
            <person name="Chu J."/>
            <person name="Raymond A."/>
            <person name="Pleasance S."/>
            <person name="Coope R."/>
            <person name="Wildung M.R."/>
            <person name="Ritland C.E."/>
            <person name="Bousquet J."/>
            <person name="Jones S.J."/>
            <person name="Bohlmann J."/>
            <person name="Birol I."/>
        </authorList>
    </citation>
    <scope>NUCLEOTIDE SEQUENCE [LARGE SCALE GENOMIC DNA]</scope>
    <source>
        <tissue evidence="1">Flushing bud</tissue>
    </source>
</reference>
<accession>A0A101LUC2</accession>
<dbReference type="AlphaFoldDB" id="A0A101LUC2"/>
<gene>
    <name evidence="1" type="ORF">ABT39_MTgene2609</name>
</gene>
<evidence type="ECO:0000313" key="1">
    <source>
        <dbReference type="EMBL" id="KUM45507.1"/>
    </source>
</evidence>